<evidence type="ECO:0000256" key="6">
    <source>
        <dbReference type="ARBA" id="ARBA00023235"/>
    </source>
</evidence>
<dbReference type="OrthoDB" id="9806486at2"/>
<dbReference type="HOGENOM" id="CLU_002977_6_1_14"/>
<dbReference type="Proteomes" id="UP000006502">
    <property type="component" value="Chromosome"/>
</dbReference>
<dbReference type="Gene3D" id="1.10.268.10">
    <property type="entry name" value="Topoisomerase, domain 3"/>
    <property type="match status" value="1"/>
</dbReference>
<dbReference type="PROSITE" id="PS52040">
    <property type="entry name" value="TOPO_IIA"/>
    <property type="match status" value="1"/>
</dbReference>
<dbReference type="PANTHER" id="PTHR43493">
    <property type="entry name" value="DNA GYRASE/TOPOISOMERASE SUBUNIT A"/>
    <property type="match status" value="1"/>
</dbReference>
<dbReference type="NCBIfam" id="NF004044">
    <property type="entry name" value="PRK05561.1"/>
    <property type="match status" value="1"/>
</dbReference>
<keyword evidence="6 7" id="KW-0413">Isomerase</keyword>
<protein>
    <recommendedName>
        <fullName evidence="3">DNA topoisomerase (ATP-hydrolyzing)</fullName>
        <ecNumber evidence="3">5.6.2.2</ecNumber>
    </recommendedName>
</protein>
<name>I7CIC9_MYCHA</name>
<dbReference type="InterPro" id="IPR002205">
    <property type="entry name" value="Topo_IIA_dom_A"/>
</dbReference>
<dbReference type="GO" id="GO:0009330">
    <property type="term" value="C:DNA topoisomerase type II (double strand cut, ATP-hydrolyzing) complex"/>
    <property type="evidence" value="ECO:0007669"/>
    <property type="project" value="TreeGrafter"/>
</dbReference>
<dbReference type="EMBL" id="CP003731">
    <property type="protein sequence ID" value="AFO51604.1"/>
    <property type="molecule type" value="Genomic_DNA"/>
</dbReference>
<dbReference type="GO" id="GO:0003677">
    <property type="term" value="F:DNA binding"/>
    <property type="evidence" value="ECO:0007669"/>
    <property type="project" value="UniProtKB-UniRule"/>
</dbReference>
<dbReference type="Pfam" id="PF00521">
    <property type="entry name" value="DNA_topoisoIV"/>
    <property type="match status" value="1"/>
</dbReference>
<feature type="active site" description="O-(5'-phospho-DNA)-tyrosine intermediate" evidence="7">
    <location>
        <position position="137"/>
    </location>
</feature>
<dbReference type="SUPFAM" id="SSF56719">
    <property type="entry name" value="Type II DNA topoisomerase"/>
    <property type="match status" value="1"/>
</dbReference>
<dbReference type="PATRIC" id="fig|1212765.3.peg.24"/>
<accession>I7CIC9</accession>
<keyword evidence="4 7" id="KW-0799">Topoisomerase</keyword>
<dbReference type="GO" id="GO:0005524">
    <property type="term" value="F:ATP binding"/>
    <property type="evidence" value="ECO:0007669"/>
    <property type="project" value="InterPro"/>
</dbReference>
<dbReference type="Gene3D" id="3.30.1360.40">
    <property type="match status" value="1"/>
</dbReference>
<dbReference type="CDD" id="cd00187">
    <property type="entry name" value="TOP4c"/>
    <property type="match status" value="1"/>
</dbReference>
<evidence type="ECO:0000256" key="5">
    <source>
        <dbReference type="ARBA" id="ARBA00023125"/>
    </source>
</evidence>
<evidence type="ECO:0000313" key="10">
    <source>
        <dbReference type="Proteomes" id="UP000006502"/>
    </source>
</evidence>
<dbReference type="InterPro" id="IPR013760">
    <property type="entry name" value="Topo_IIA-like_dom_sf"/>
</dbReference>
<sequence>MSTKPSSTLEKILEGLPESDLRNKEQYIIDEAEQSLLDYSLSVITSRALPDLKDGLKPVHRRILYAAYEEKMFSDSRFKKSATLVGAVMGGYHPHGDSSIYGALVRMSQDFNMRYPLLEGQGNFGSIDGDAPAAMRYTEVKMSKLGELFLEGIKEDAVDFSPNYDGSKQEPTVLPVIAPSILLNGGEGIAVGMASRIPSHNLQETCDAVIALIDNPSMKNEDFLRYMKGPDFPTGGEILNYKGVERYFLSGRGTFRIRARAEKNEAKSQIIIKEIPFGVKKSDLIKQIAKLASKDEKAKHRTVSAFQRFIANIRDESNLKEGIRLVIECQRGTDLDVILNNLYKYTSLQKSYTANLTLLSNGEPKELSVGEILKRYLDHQLHMLVRKTRYNLDKLNARIHILEGRKAVVSDLHTVVEIISNEEEPERIIQETYSLSDIQVKDIFDLPLRQLKKIEFQKLVNELEDKIRSRQEHEEILALESKQKEIIKGQLRELSEGYSSDPRRTKISTYGDGSIRELDLFSRETLVVNITKKHFISALPLKDFKTRNRGTTGSKTSDGSTKDLIVELVVTSSHNELMLFSNLGRVYKIERIFDIKVSEEKGKWSKKPISIRNLLNYAGSLFQEGEKIIQMVSLSREEYDQDSYIFFATEKGMIKRTHISQFKSVRKNGKLAIKLNPDDELKSVIRVDEESEVILASTAGLVVRFGVGDKDKKGRLYLRPLSRSARGVKGINLKDSSGAIRYSLISASSTYQLKPVEVDEEITDEKNLPPYVLSISDGGKGKLTGIREFRKTKRGAKGVRAYQSGEKQGTMIACTLVAGNEEILLMTNKSDIARIKTTPKIRGHAETGKAINVQGRAAQGVQLMGIDKHEKEKLVYCTKYEYIDSEEEQVSEPLK</sequence>
<feature type="domain" description="Topo IIA-type catalytic" evidence="8">
    <location>
        <begin position="49"/>
        <end position="520"/>
    </location>
</feature>
<gene>
    <name evidence="9" type="ordered locus">MHLP_00120</name>
</gene>
<dbReference type="Gene3D" id="3.90.199.10">
    <property type="entry name" value="Topoisomerase II, domain 5"/>
    <property type="match status" value="1"/>
</dbReference>
<reference evidence="9 10" key="1">
    <citation type="journal article" date="2012" name="J. Bacteriol.">
        <title>Genome Sequence of "Candidatus Mycoplasma haemolamae" Strain Purdue, a Red Blood Cell Pathogen of Alpacas (Vicugna pacos) and Llamas (Lama glama).</title>
        <authorList>
            <person name="Guimaraes A.M."/>
            <person name="Toth B."/>
            <person name="Santos A.P."/>
            <person name="do Nascimento N.C."/>
            <person name="Kritchevsky J.E."/>
            <person name="Messick J.B."/>
        </authorList>
    </citation>
    <scope>NUCLEOTIDE SEQUENCE [LARGE SCALE GENOMIC DNA]</scope>
    <source>
        <strain evidence="9 10">Purdue</strain>
    </source>
</reference>
<evidence type="ECO:0000256" key="4">
    <source>
        <dbReference type="ARBA" id="ARBA00023029"/>
    </source>
</evidence>
<evidence type="ECO:0000259" key="8">
    <source>
        <dbReference type="PROSITE" id="PS52040"/>
    </source>
</evidence>
<proteinExistence type="inferred from homology"/>
<dbReference type="AlphaFoldDB" id="I7CIC9"/>
<dbReference type="GO" id="GO:0034335">
    <property type="term" value="F:DNA negative supercoiling activity"/>
    <property type="evidence" value="ECO:0007669"/>
    <property type="project" value="UniProtKB-ARBA"/>
</dbReference>
<keyword evidence="5 7" id="KW-0238">DNA-binding</keyword>
<evidence type="ECO:0000256" key="2">
    <source>
        <dbReference type="ARBA" id="ARBA00008263"/>
    </source>
</evidence>
<dbReference type="GO" id="GO:0005737">
    <property type="term" value="C:cytoplasm"/>
    <property type="evidence" value="ECO:0007669"/>
    <property type="project" value="TreeGrafter"/>
</dbReference>
<evidence type="ECO:0000256" key="7">
    <source>
        <dbReference type="PROSITE-ProRule" id="PRU01384"/>
    </source>
</evidence>
<dbReference type="KEGG" id="mhl:MHLP_00120"/>
<evidence type="ECO:0000256" key="3">
    <source>
        <dbReference type="ARBA" id="ARBA00012895"/>
    </source>
</evidence>
<dbReference type="Pfam" id="PF03989">
    <property type="entry name" value="DNA_gyraseA_C"/>
    <property type="match status" value="4"/>
</dbReference>
<dbReference type="InterPro" id="IPR035516">
    <property type="entry name" value="Gyrase/topoIV_suA_C"/>
</dbReference>
<dbReference type="SUPFAM" id="SSF101904">
    <property type="entry name" value="GyrA/ParC C-terminal domain-like"/>
    <property type="match status" value="1"/>
</dbReference>
<comment type="catalytic activity">
    <reaction evidence="1 7">
        <text>ATP-dependent breakage, passage and rejoining of double-stranded DNA.</text>
        <dbReference type="EC" id="5.6.2.2"/>
    </reaction>
</comment>
<dbReference type="EC" id="5.6.2.2" evidence="3"/>
<dbReference type="InterPro" id="IPR013757">
    <property type="entry name" value="Topo_IIA_A_a_sf"/>
</dbReference>
<dbReference type="InterPro" id="IPR006691">
    <property type="entry name" value="GyrA/parC_rep"/>
</dbReference>
<dbReference type="InterPro" id="IPR050220">
    <property type="entry name" value="Type_II_DNA_Topoisomerases"/>
</dbReference>
<dbReference type="SMART" id="SM00434">
    <property type="entry name" value="TOP4c"/>
    <property type="match status" value="1"/>
</dbReference>
<keyword evidence="10" id="KW-1185">Reference proteome</keyword>
<dbReference type="STRING" id="1212765.MHLP_00120"/>
<dbReference type="InterPro" id="IPR013758">
    <property type="entry name" value="Topo_IIA_A/C_ab"/>
</dbReference>
<comment type="similarity">
    <text evidence="2">Belongs to the type II topoisomerase GyrA/ParC subunit family.</text>
</comment>
<organism evidence="9 10">
    <name type="scientific">Mycoplasma haematolamae (strain Purdue)</name>
    <dbReference type="NCBI Taxonomy" id="1212765"/>
    <lineage>
        <taxon>Bacteria</taxon>
        <taxon>Bacillati</taxon>
        <taxon>Mycoplasmatota</taxon>
        <taxon>Mollicutes</taxon>
        <taxon>Mycoplasmataceae</taxon>
        <taxon>Mycoplasma</taxon>
    </lineage>
</organism>
<reference evidence="10" key="2">
    <citation type="submission" date="2012-07" db="EMBL/GenBank/DDBJ databases">
        <title>Complete genome sequence of 'Candidatus Mycoplasma haemolamae'.</title>
        <authorList>
            <person name="Guimaraes A.M.S."/>
            <person name="Toth B."/>
            <person name="Santos A.P."/>
            <person name="Nascimento N.C."/>
            <person name="Sojka J.E."/>
            <person name="Messick J.B."/>
        </authorList>
    </citation>
    <scope>NUCLEOTIDE SEQUENCE [LARGE SCALE GENOMIC DNA]</scope>
    <source>
        <strain evidence="10">Purdue</strain>
    </source>
</reference>
<dbReference type="PANTHER" id="PTHR43493:SF5">
    <property type="entry name" value="DNA GYRASE SUBUNIT A, CHLOROPLASTIC_MITOCHONDRIAL"/>
    <property type="match status" value="1"/>
</dbReference>
<evidence type="ECO:0000256" key="1">
    <source>
        <dbReference type="ARBA" id="ARBA00000185"/>
    </source>
</evidence>
<evidence type="ECO:0000313" key="9">
    <source>
        <dbReference type="EMBL" id="AFO51604.1"/>
    </source>
</evidence>
<dbReference type="GO" id="GO:0006265">
    <property type="term" value="P:DNA topological change"/>
    <property type="evidence" value="ECO:0007669"/>
    <property type="project" value="UniProtKB-UniRule"/>
</dbReference>
<dbReference type="Gene3D" id="2.120.10.90">
    <property type="entry name" value="DNA gyrase/topoisomerase IV, subunit A, C-terminal"/>
    <property type="match status" value="1"/>
</dbReference>